<name>A0A7R9K343_TIMGE</name>
<protein>
    <submittedName>
        <fullName evidence="1">Uncharacterized protein</fullName>
    </submittedName>
</protein>
<accession>A0A7R9K343</accession>
<organism evidence="1">
    <name type="scientific">Timema genevievae</name>
    <name type="common">Walking stick</name>
    <dbReference type="NCBI Taxonomy" id="629358"/>
    <lineage>
        <taxon>Eukaryota</taxon>
        <taxon>Metazoa</taxon>
        <taxon>Ecdysozoa</taxon>
        <taxon>Arthropoda</taxon>
        <taxon>Hexapoda</taxon>
        <taxon>Insecta</taxon>
        <taxon>Pterygota</taxon>
        <taxon>Neoptera</taxon>
        <taxon>Polyneoptera</taxon>
        <taxon>Phasmatodea</taxon>
        <taxon>Timematodea</taxon>
        <taxon>Timematoidea</taxon>
        <taxon>Timematidae</taxon>
        <taxon>Timema</taxon>
    </lineage>
</organism>
<dbReference type="EMBL" id="OE842086">
    <property type="protein sequence ID" value="CAD7598562.1"/>
    <property type="molecule type" value="Genomic_DNA"/>
</dbReference>
<proteinExistence type="predicted"/>
<sequence>MGCNEVDWIELVQDKDGGVLLLSFEILVGSSVRTAGAMALYFEKEVEKIRFVRKTYPVASAIYCFRDPSVLVDAEGYLVALLGTRGSFDPFCLVMGRYSSPMDSLVLTDSSQLTADGF</sequence>
<reference evidence="1" key="1">
    <citation type="submission" date="2020-11" db="EMBL/GenBank/DDBJ databases">
        <authorList>
            <person name="Tran Van P."/>
        </authorList>
    </citation>
    <scope>NUCLEOTIDE SEQUENCE</scope>
</reference>
<evidence type="ECO:0000313" key="1">
    <source>
        <dbReference type="EMBL" id="CAD7598562.1"/>
    </source>
</evidence>
<dbReference type="AlphaFoldDB" id="A0A7R9K343"/>
<gene>
    <name evidence="1" type="ORF">TGEB3V08_LOCUS7108</name>
</gene>